<sequence>MNLLEMEFSSSNRSRTSSRRHNVTPRSRSPHESSAFSFTSSRNFSYRNPTPATPFASDYDRSWQGELYWNFEPLVRHEEHGLGAALSPWAGSSVTSAAPSYAGSRIFKKSAKDYFISRTTGGFDSSTNHFHGYSSAIVNHDGHPSGRLELQSFEVGDNDNSFLGRNFTSEVSKSQRAHRLSIIDEGSFGKNNHQLADHNEHSMNDYEVAEVVLDREIHMSHHGMPINENSGNYHPRHGHMGFSVDPFVNDMNYVDHGQYHHQSHQSYIDYDDFGKEPVHEDSQDGEDDTRVARSVGLLSLFRYSTKFDIILVILGCLGALINGGSLPWYSYLFGNLVNKISQTDDTSEMMKDVEKICLLMSGLALVVFVGAYTEITCWRIVGERSAHRIRTEYLKAILRQDIGFFDTEINTGDIMHGISSDVAQIQEVMGEKMAHFVRQIFTFINGYVVGFQRSWKVSLAVLAVTPLTMLCGIVYKAVYVGLTAKEEDSYRKAGTIAEQTLSSIRTVFSFVAEDHLAEKYARHLESSESSGAKVGFAKGAGMGVIYFVTYATWALAFWYGSLLVAKGEISGGDAIACFFGVNVGGRGLALSLAYFAQFAQGTVAAGRVFDVIERIPEIDPYNHDGKKLPSLRGKIEFKNVSFAYPSRPDITVLQSLNLVIPASRTLALVGGSGGGKSTVFALLERFYDPINGFITLDGHDLRTLQVKWLRSQIGMVGQEPVLFPSTILENVIIGKEDATKKEAVNACIAANAHKFISDLPKGYGTQVGDRGTQLSGGQKQRIALARAMIKVPRILLLDEATSALDPEAEIEVQKAINKISAGRTTIVIAHRLATVKNANIIVVLDHGSIVEIGNHQQLMDKSGLYYNLVKLASDAVKNNQPKQNDTSKDFDFSKYGTSKYDQSVSKNVFEVPESKYLESMVKPDLVKAEDDMVARKTGYQLSEVWKLQKPEFLMLCMGMLLAAIAGAILSIFPLVLGEALKVYFFKDASKLKRDVGHLCLILVGLGFACIISMTGQQGFCGWAGSRLTQRVRNYLFRAILRQEPGWFDLSENSTGNLVSRLSLDAVTFRAVLGDRFSVLFMGVSSAVVGLGVSYFLSWRLSMLVTALTPFTIGASYFSLIINVGPKLDNSTYATASSIAASAVSNIRTVATFSSQNYIVQSFDEALSEPKRKSIRKSQILGLALGVSQFAMYGSYTLTLWFGAYLIKQGYSNFGDVYKIFLILVLSSFSVGQLAGLAPDTSKASSAIPDVLDIMNRTPLIENERQKAKKLEVSKPYDVEFKKVTFAYLSRPNVLVLRDFSIKIEGGTMLGLVGQSGSGKSTVIWMIQRFYDPIQGKVLMGGMNLRDLNLKWLRSQIALVGQEPALFAGSIRENIAFGDENATWTEIEEAAKEAYIHKFICSLPQGYETEVGQSGVQLSGGQKQRVAIARAILKKSKVLLLDEASSALDLESEQHVQDAIRKVSKRTTTIVVAHRLSTIREANVIGVVKDGTLVEHGSHDKLMASHLDGVYAGLVRSEAAAVAFFPG</sequence>
<evidence type="ECO:0000256" key="11">
    <source>
        <dbReference type="ARBA" id="ARBA00062948"/>
    </source>
</evidence>
<gene>
    <name evidence="16" type="ORF">LIER_04713</name>
</gene>
<proteinExistence type="inferred from homology"/>
<evidence type="ECO:0000256" key="12">
    <source>
        <dbReference type="SAM" id="MobiDB-lite"/>
    </source>
</evidence>
<evidence type="ECO:0000256" key="10">
    <source>
        <dbReference type="ARBA" id="ARBA00023180"/>
    </source>
</evidence>
<dbReference type="SMART" id="SM00382">
    <property type="entry name" value="AAA"/>
    <property type="match status" value="2"/>
</dbReference>
<keyword evidence="4 13" id="KW-0812">Transmembrane</keyword>
<dbReference type="PROSITE" id="PS50893">
    <property type="entry name" value="ABC_TRANSPORTER_2"/>
    <property type="match status" value="2"/>
</dbReference>
<evidence type="ECO:0000313" key="16">
    <source>
        <dbReference type="EMBL" id="GAA0144206.1"/>
    </source>
</evidence>
<keyword evidence="7 16" id="KW-0067">ATP-binding</keyword>
<dbReference type="GO" id="GO:0016887">
    <property type="term" value="F:ATP hydrolysis activity"/>
    <property type="evidence" value="ECO:0007669"/>
    <property type="project" value="InterPro"/>
</dbReference>
<name>A0AAV3NZM0_LITER</name>
<feature type="transmembrane region" description="Helical" evidence="13">
    <location>
        <begin position="1076"/>
        <end position="1096"/>
    </location>
</feature>
<dbReference type="CDD" id="cd18577">
    <property type="entry name" value="ABC_6TM_Pgp_ABCB1_D1_like"/>
    <property type="match status" value="1"/>
</dbReference>
<comment type="caution">
    <text evidence="16">The sequence shown here is derived from an EMBL/GenBank/DDBJ whole genome shotgun (WGS) entry which is preliminary data.</text>
</comment>
<keyword evidence="5" id="KW-0677">Repeat</keyword>
<feature type="transmembrane region" description="Helical" evidence="13">
    <location>
        <begin position="952"/>
        <end position="975"/>
    </location>
</feature>
<comment type="similarity">
    <text evidence="2">Belongs to the ABC transporter superfamily. ABCB family. Multidrug resistance exporter (TC 3.A.1.201) subfamily.</text>
</comment>
<feature type="transmembrane region" description="Helical" evidence="13">
    <location>
        <begin position="1102"/>
        <end position="1121"/>
    </location>
</feature>
<keyword evidence="6" id="KW-0547">Nucleotide-binding</keyword>
<dbReference type="SUPFAM" id="SSF52540">
    <property type="entry name" value="P-loop containing nucleoside triphosphate hydrolases"/>
    <property type="match status" value="2"/>
</dbReference>
<feature type="transmembrane region" description="Helical" evidence="13">
    <location>
        <begin position="544"/>
        <end position="565"/>
    </location>
</feature>
<reference evidence="16 17" key="1">
    <citation type="submission" date="2024-01" db="EMBL/GenBank/DDBJ databases">
        <title>The complete chloroplast genome sequence of Lithospermum erythrorhizon: insights into the phylogenetic relationship among Boraginaceae species and the maternal lineages of purple gromwells.</title>
        <authorList>
            <person name="Okada T."/>
            <person name="Watanabe K."/>
        </authorList>
    </citation>
    <scope>NUCLEOTIDE SEQUENCE [LARGE SCALE GENOMIC DNA]</scope>
</reference>
<feature type="region of interest" description="Disordered" evidence="12">
    <location>
        <begin position="1"/>
        <end position="36"/>
    </location>
</feature>
<dbReference type="Pfam" id="PF00664">
    <property type="entry name" value="ABC_membrane"/>
    <property type="match status" value="2"/>
</dbReference>
<keyword evidence="10" id="KW-0325">Glycoprotein</keyword>
<keyword evidence="9 13" id="KW-0472">Membrane</keyword>
<dbReference type="PANTHER" id="PTHR43394">
    <property type="entry name" value="ATP-DEPENDENT PERMEASE MDL1, MITOCHONDRIAL"/>
    <property type="match status" value="1"/>
</dbReference>
<feature type="domain" description="ABC transporter" evidence="14">
    <location>
        <begin position="1278"/>
        <end position="1514"/>
    </location>
</feature>
<dbReference type="InterPro" id="IPR036640">
    <property type="entry name" value="ABC1_TM_sf"/>
</dbReference>
<comment type="subcellular location">
    <subcellularLocation>
        <location evidence="1">Cell membrane</location>
        <topology evidence="1">Multi-pass membrane protein</topology>
    </subcellularLocation>
</comment>
<evidence type="ECO:0000256" key="5">
    <source>
        <dbReference type="ARBA" id="ARBA00022737"/>
    </source>
</evidence>
<dbReference type="InterPro" id="IPR011527">
    <property type="entry name" value="ABC1_TM_dom"/>
</dbReference>
<evidence type="ECO:0000256" key="1">
    <source>
        <dbReference type="ARBA" id="ARBA00004651"/>
    </source>
</evidence>
<dbReference type="FunFam" id="3.40.50.300:FF:000066">
    <property type="entry name" value="ABC transporter B family member 1"/>
    <property type="match status" value="1"/>
</dbReference>
<dbReference type="FunFam" id="3.40.50.300:FF:000205">
    <property type="entry name" value="ABC transporter B family member 4"/>
    <property type="match status" value="1"/>
</dbReference>
<dbReference type="Gene3D" id="3.40.50.300">
    <property type="entry name" value="P-loop containing nucleotide triphosphate hydrolases"/>
    <property type="match status" value="2"/>
</dbReference>
<dbReference type="InterPro" id="IPR017871">
    <property type="entry name" value="ABC_transporter-like_CS"/>
</dbReference>
<keyword evidence="17" id="KW-1185">Reference proteome</keyword>
<protein>
    <submittedName>
        <fullName evidence="16">ATP-binding cassette</fullName>
    </submittedName>
</protein>
<dbReference type="SUPFAM" id="SSF90123">
    <property type="entry name" value="ABC transporter transmembrane region"/>
    <property type="match status" value="2"/>
</dbReference>
<feature type="transmembrane region" description="Helical" evidence="13">
    <location>
        <begin position="358"/>
        <end position="381"/>
    </location>
</feature>
<evidence type="ECO:0000256" key="8">
    <source>
        <dbReference type="ARBA" id="ARBA00022989"/>
    </source>
</evidence>
<dbReference type="PROSITE" id="PS00211">
    <property type="entry name" value="ABC_TRANSPORTER_1"/>
    <property type="match status" value="2"/>
</dbReference>
<dbReference type="GO" id="GO:0005886">
    <property type="term" value="C:plasma membrane"/>
    <property type="evidence" value="ECO:0007669"/>
    <property type="project" value="UniProtKB-SubCell"/>
</dbReference>
<evidence type="ECO:0000256" key="4">
    <source>
        <dbReference type="ARBA" id="ARBA00022692"/>
    </source>
</evidence>
<evidence type="ECO:0000313" key="17">
    <source>
        <dbReference type="Proteomes" id="UP001454036"/>
    </source>
</evidence>
<dbReference type="InterPro" id="IPR003439">
    <property type="entry name" value="ABC_transporter-like_ATP-bd"/>
</dbReference>
<evidence type="ECO:0000256" key="9">
    <source>
        <dbReference type="ARBA" id="ARBA00023136"/>
    </source>
</evidence>
<dbReference type="EMBL" id="BAABME010000616">
    <property type="protein sequence ID" value="GAA0144206.1"/>
    <property type="molecule type" value="Genomic_DNA"/>
</dbReference>
<accession>A0AAV3NZM0</accession>
<feature type="compositionally biased region" description="Polar residues" evidence="12">
    <location>
        <begin position="24"/>
        <end position="36"/>
    </location>
</feature>
<evidence type="ECO:0000256" key="7">
    <source>
        <dbReference type="ARBA" id="ARBA00022840"/>
    </source>
</evidence>
<dbReference type="InterPro" id="IPR003593">
    <property type="entry name" value="AAA+_ATPase"/>
</dbReference>
<dbReference type="Gene3D" id="1.20.1560.10">
    <property type="entry name" value="ABC transporter type 1, transmembrane domain"/>
    <property type="match status" value="1"/>
</dbReference>
<dbReference type="PROSITE" id="PS50929">
    <property type="entry name" value="ABC_TM1F"/>
    <property type="match status" value="2"/>
</dbReference>
<feature type="domain" description="ABC transmembrane type-1" evidence="15">
    <location>
        <begin position="958"/>
        <end position="1242"/>
    </location>
</feature>
<dbReference type="InterPro" id="IPR039421">
    <property type="entry name" value="Type_1_exporter"/>
</dbReference>
<evidence type="ECO:0000256" key="2">
    <source>
        <dbReference type="ARBA" id="ARBA00007577"/>
    </source>
</evidence>
<evidence type="ECO:0000259" key="14">
    <source>
        <dbReference type="PROSITE" id="PS50893"/>
    </source>
</evidence>
<feature type="domain" description="ABC transmembrane type-1" evidence="15">
    <location>
        <begin position="313"/>
        <end position="600"/>
    </location>
</feature>
<feature type="transmembrane region" description="Helical" evidence="13">
    <location>
        <begin position="309"/>
        <end position="329"/>
    </location>
</feature>
<keyword evidence="3" id="KW-0813">Transport</keyword>
<dbReference type="InterPro" id="IPR027417">
    <property type="entry name" value="P-loop_NTPase"/>
</dbReference>
<feature type="transmembrane region" description="Helical" evidence="13">
    <location>
        <begin position="1179"/>
        <end position="1204"/>
    </location>
</feature>
<feature type="domain" description="ABC transporter" evidence="14">
    <location>
        <begin position="635"/>
        <end position="871"/>
    </location>
</feature>
<dbReference type="GO" id="GO:0005524">
    <property type="term" value="F:ATP binding"/>
    <property type="evidence" value="ECO:0007669"/>
    <property type="project" value="UniProtKB-KW"/>
</dbReference>
<dbReference type="Proteomes" id="UP001454036">
    <property type="component" value="Unassembled WGS sequence"/>
</dbReference>
<dbReference type="PANTHER" id="PTHR43394:SF11">
    <property type="entry name" value="ATP-BINDING CASSETTE TRANSPORTER"/>
    <property type="match status" value="1"/>
</dbReference>
<dbReference type="CDD" id="cd18578">
    <property type="entry name" value="ABC_6TM_Pgp_ABCB1_D2_like"/>
    <property type="match status" value="1"/>
</dbReference>
<comment type="subunit">
    <text evidence="11">Interacts with 1-naphthylphthalamic acid (NPA).</text>
</comment>
<dbReference type="CDD" id="cd03249">
    <property type="entry name" value="ABC_MTABC3_MDL1_MDL2"/>
    <property type="match status" value="2"/>
</dbReference>
<dbReference type="GO" id="GO:0015421">
    <property type="term" value="F:ABC-type oligopeptide transporter activity"/>
    <property type="evidence" value="ECO:0007669"/>
    <property type="project" value="TreeGrafter"/>
</dbReference>
<evidence type="ECO:0000256" key="13">
    <source>
        <dbReference type="SAM" id="Phobius"/>
    </source>
</evidence>
<dbReference type="GO" id="GO:0090374">
    <property type="term" value="P:oligopeptide export from mitochondrion"/>
    <property type="evidence" value="ECO:0007669"/>
    <property type="project" value="TreeGrafter"/>
</dbReference>
<dbReference type="GO" id="GO:0005743">
    <property type="term" value="C:mitochondrial inner membrane"/>
    <property type="evidence" value="ECO:0007669"/>
    <property type="project" value="TreeGrafter"/>
</dbReference>
<feature type="transmembrane region" description="Helical" evidence="13">
    <location>
        <begin position="995"/>
        <end position="1013"/>
    </location>
</feature>
<dbReference type="Pfam" id="PF00005">
    <property type="entry name" value="ABC_tran"/>
    <property type="match status" value="2"/>
</dbReference>
<keyword evidence="8 13" id="KW-1133">Transmembrane helix</keyword>
<evidence type="ECO:0000256" key="6">
    <source>
        <dbReference type="ARBA" id="ARBA00022741"/>
    </source>
</evidence>
<evidence type="ECO:0000256" key="3">
    <source>
        <dbReference type="ARBA" id="ARBA00022448"/>
    </source>
</evidence>
<evidence type="ECO:0000259" key="15">
    <source>
        <dbReference type="PROSITE" id="PS50929"/>
    </source>
</evidence>
<organism evidence="16 17">
    <name type="scientific">Lithospermum erythrorhizon</name>
    <name type="common">Purple gromwell</name>
    <name type="synonym">Lithospermum officinale var. erythrorhizon</name>
    <dbReference type="NCBI Taxonomy" id="34254"/>
    <lineage>
        <taxon>Eukaryota</taxon>
        <taxon>Viridiplantae</taxon>
        <taxon>Streptophyta</taxon>
        <taxon>Embryophyta</taxon>
        <taxon>Tracheophyta</taxon>
        <taxon>Spermatophyta</taxon>
        <taxon>Magnoliopsida</taxon>
        <taxon>eudicotyledons</taxon>
        <taxon>Gunneridae</taxon>
        <taxon>Pentapetalae</taxon>
        <taxon>asterids</taxon>
        <taxon>lamiids</taxon>
        <taxon>Boraginales</taxon>
        <taxon>Boraginaceae</taxon>
        <taxon>Boraginoideae</taxon>
        <taxon>Lithospermeae</taxon>
        <taxon>Lithospermum</taxon>
    </lineage>
</organism>
<dbReference type="FunFam" id="1.20.1560.10:FF:000155">
    <property type="entry name" value="ATP-binding cassette transporter, subfamily B, member 2, group MDR/PGP protein PpABCB2"/>
    <property type="match status" value="1"/>
</dbReference>
<feature type="transmembrane region" description="Helical" evidence="13">
    <location>
        <begin position="459"/>
        <end position="482"/>
    </location>
</feature>